<dbReference type="GO" id="GO:0006915">
    <property type="term" value="P:apoptotic process"/>
    <property type="evidence" value="ECO:0007669"/>
    <property type="project" value="UniProtKB-KW"/>
</dbReference>
<feature type="compositionally biased region" description="Acidic residues" evidence="7">
    <location>
        <begin position="1016"/>
        <end position="1026"/>
    </location>
</feature>
<dbReference type="PRINTS" id="PR00834">
    <property type="entry name" value="PROTEASES2C"/>
</dbReference>
<dbReference type="CDD" id="cd06786">
    <property type="entry name" value="cpPDZ1_ScNma111-like"/>
    <property type="match status" value="1"/>
</dbReference>
<evidence type="ECO:0000256" key="2">
    <source>
        <dbReference type="ARBA" id="ARBA00010541"/>
    </source>
</evidence>
<evidence type="ECO:0000256" key="4">
    <source>
        <dbReference type="ARBA" id="ARBA00021524"/>
    </source>
</evidence>
<evidence type="ECO:0000259" key="8">
    <source>
        <dbReference type="Pfam" id="PF12812"/>
    </source>
</evidence>
<dbReference type="GO" id="GO:0004252">
    <property type="term" value="F:serine-type endopeptidase activity"/>
    <property type="evidence" value="ECO:0007669"/>
    <property type="project" value="InterPro"/>
</dbReference>
<evidence type="ECO:0000313" key="9">
    <source>
        <dbReference type="EMBL" id="KAJ4389708.1"/>
    </source>
</evidence>
<proteinExistence type="inferred from homology"/>
<dbReference type="EMBL" id="JAPEVB010000004">
    <property type="protein sequence ID" value="KAJ4389708.1"/>
    <property type="molecule type" value="Genomic_DNA"/>
</dbReference>
<dbReference type="Gene3D" id="2.40.10.120">
    <property type="match status" value="2"/>
</dbReference>
<evidence type="ECO:0000256" key="5">
    <source>
        <dbReference type="ARBA" id="ARBA00022703"/>
    </source>
</evidence>
<dbReference type="PANTHER" id="PTHR46366">
    <property type="entry name" value="PRO-APOPTOTIC SERINE PROTEASE NMA111"/>
    <property type="match status" value="1"/>
</dbReference>
<dbReference type="OrthoDB" id="4217619at2759"/>
<dbReference type="PANTHER" id="PTHR46366:SF8">
    <property type="entry name" value="PRO-APOPTOTIC SERINE PROTEASE NMA111"/>
    <property type="match status" value="1"/>
</dbReference>
<dbReference type="InterPro" id="IPR036034">
    <property type="entry name" value="PDZ_sf"/>
</dbReference>
<evidence type="ECO:0000313" key="10">
    <source>
        <dbReference type="Proteomes" id="UP001140453"/>
    </source>
</evidence>
<dbReference type="GO" id="GO:0006508">
    <property type="term" value="P:proteolysis"/>
    <property type="evidence" value="ECO:0007669"/>
    <property type="project" value="InterPro"/>
</dbReference>
<comment type="function">
    <text evidence="1">Nuclear serine protease which mediates apoptosis.</text>
</comment>
<dbReference type="InterPro" id="IPR025926">
    <property type="entry name" value="PDZ-like_dom"/>
</dbReference>
<dbReference type="Gene3D" id="2.30.42.10">
    <property type="match status" value="1"/>
</dbReference>
<dbReference type="Pfam" id="PF12812">
    <property type="entry name" value="PDZ_1"/>
    <property type="match status" value="2"/>
</dbReference>
<gene>
    <name evidence="9" type="ORF">N0V93_007180</name>
</gene>
<comment type="caution">
    <text evidence="9">The sequence shown here is derived from an EMBL/GenBank/DDBJ whole genome shotgun (WGS) entry which is preliminary data.</text>
</comment>
<feature type="region of interest" description="Disordered" evidence="7">
    <location>
        <begin position="1002"/>
        <end position="1026"/>
    </location>
</feature>
<dbReference type="Pfam" id="PF13365">
    <property type="entry name" value="Trypsin_2"/>
    <property type="match status" value="1"/>
</dbReference>
<keyword evidence="10" id="KW-1185">Reference proteome</keyword>
<feature type="domain" description="PDZ-like" evidence="8">
    <location>
        <begin position="873"/>
        <end position="950"/>
    </location>
</feature>
<keyword evidence="5" id="KW-0053">Apoptosis</keyword>
<comment type="similarity">
    <text evidence="2">Belongs to the peptidase S1C family.</text>
</comment>
<dbReference type="SUPFAM" id="SSF50156">
    <property type="entry name" value="PDZ domain-like"/>
    <property type="match status" value="3"/>
</dbReference>
<evidence type="ECO:0000256" key="7">
    <source>
        <dbReference type="SAM" id="MobiDB-lite"/>
    </source>
</evidence>
<feature type="region of interest" description="Disordered" evidence="7">
    <location>
        <begin position="1"/>
        <end position="46"/>
    </location>
</feature>
<evidence type="ECO:0000256" key="6">
    <source>
        <dbReference type="ARBA" id="ARBA00022737"/>
    </source>
</evidence>
<keyword evidence="6" id="KW-0677">Repeat</keyword>
<evidence type="ECO:0000256" key="3">
    <source>
        <dbReference type="ARBA" id="ARBA00020338"/>
    </source>
</evidence>
<dbReference type="Proteomes" id="UP001140453">
    <property type="component" value="Unassembled WGS sequence"/>
</dbReference>
<feature type="compositionally biased region" description="Polar residues" evidence="7">
    <location>
        <begin position="32"/>
        <end position="43"/>
    </location>
</feature>
<name>A0A9W8YPL4_9PEZI</name>
<feature type="domain" description="PDZ-like" evidence="8">
    <location>
        <begin position="398"/>
        <end position="474"/>
    </location>
</feature>
<evidence type="ECO:0000256" key="1">
    <source>
        <dbReference type="ARBA" id="ARBA00002558"/>
    </source>
</evidence>
<dbReference type="AlphaFoldDB" id="A0A9W8YPL4"/>
<protein>
    <recommendedName>
        <fullName evidence="3">Pro-apoptotic serine protease NMA111</fullName>
    </recommendedName>
    <alternativeName>
        <fullName evidence="4">Pro-apoptotic serine protease nma111</fullName>
    </alternativeName>
</protein>
<dbReference type="CDD" id="cd06719">
    <property type="entry name" value="PDZ2-4_Nma111p-like"/>
    <property type="match status" value="2"/>
</dbReference>
<sequence length="1026" mass="113629">MNGANPSPRAKRKPSPFEMIESGRPSKKFLRSSMNNGRQSAGDNTPDVEAADLEMDDEYIDEAALQVLPSLGPDTAEWQTCVENVVRNVVSIRFCQTCSFDTDPALNSEATGFVVDAERGYILTNRHVVGSGPFWGFVVFDNHEEVDAYPVYRDPVHDFGILKFDPKAIKYMPVQALTLRPDLAKVGIEIRVVGNDAGEKLSILSGVISRLDRNAPEYGEGYSDFNTSYYQASAAASGGSSGSPVVNLDGYAVALQAGGRADGASTDYFLPLDRPLRALKCLQEGKPITRGDIQCQFLLKPFDECRRLGLSTEWEAQMRKRFPKETNMLVAEIILPEGPSHNKIQEGDVLIKVNDELITSFTRLDEIMDSSVGKSITLLLQRGSAEIEVQIEVGDLHAITPDRFVSVAGGSFHTLSYQQARLYGVACKGVYVCEATGSFRFDNSDNGWLIQTLDHKKVPDLETFIEVAKTIPDKARIVVTYKHLRDLHTLNTTVIYIDRHWSSKMKLAVRNDESGLWDFTDLADPLPPVPPVPRKASFIQLEHTSHPAVAELVKSFVHVNCTMPVKLDGFPKNRKWGMGLVIDADKGLVVISRAIVPYDLCDISITIADSIVVEGKVVFLHPLQNYAIIQYDPKLVDAPVQSAKFSTEQITQGASTYFIGYNRIGRVVHTATSVTEIFAVAIPANSGAPRYRAVNVDAITVDTSLSSQCGSGVLVAPDGAVQALWLTYLGERSPSTHRDEEYHLGLAAPTLLPVVSKIQNGIVPKLRMLSVEFRSIAMSQARLMGVSEDWIQKVSQVNTSHHQVFMVTKRTFERDEADEALLEGDILLTLNGKLITRISELDVMYDNEFLDAVVVRDCEELHIRLPTVAADDVETDRAISFCGAILHRPHHAVRQQISKLFSEVYVSARTRGSPSYQYGLAPTNFITHVNNAPTPDLESFLEAVVKIPDNTYFRLRAVTFDSVPWVVTMKKNEHYFPTVEWIKDPSVETRWRRVTYEAGKMLEGEGTEGVPSTTDDVGEPDDLAVV</sequence>
<reference evidence="9" key="1">
    <citation type="submission" date="2022-10" db="EMBL/GenBank/DDBJ databases">
        <title>Tapping the CABI collections for fungal endophytes: first genome assemblies for Collariella, Neodidymelliopsis, Ascochyta clinopodiicola, Didymella pomorum, Didymosphaeria variabile, Neocosmospora piperis and Neocucurbitaria cava.</title>
        <authorList>
            <person name="Hill R."/>
        </authorList>
    </citation>
    <scope>NUCLEOTIDE SEQUENCE</scope>
    <source>
        <strain evidence="9">IMI 355082</strain>
    </source>
</reference>
<dbReference type="InterPro" id="IPR009003">
    <property type="entry name" value="Peptidase_S1_PA"/>
</dbReference>
<dbReference type="InterPro" id="IPR001940">
    <property type="entry name" value="Peptidase_S1C"/>
</dbReference>
<accession>A0A9W8YPL4</accession>
<dbReference type="SUPFAM" id="SSF50494">
    <property type="entry name" value="Trypsin-like serine proteases"/>
    <property type="match status" value="2"/>
</dbReference>
<organism evidence="9 10">
    <name type="scientific">Gnomoniopsis smithogilvyi</name>
    <dbReference type="NCBI Taxonomy" id="1191159"/>
    <lineage>
        <taxon>Eukaryota</taxon>
        <taxon>Fungi</taxon>
        <taxon>Dikarya</taxon>
        <taxon>Ascomycota</taxon>
        <taxon>Pezizomycotina</taxon>
        <taxon>Sordariomycetes</taxon>
        <taxon>Sordariomycetidae</taxon>
        <taxon>Diaporthales</taxon>
        <taxon>Gnomoniaceae</taxon>
        <taxon>Gnomoniopsis</taxon>
    </lineage>
</organism>